<sequence length="82" mass="8203">MKLRRGIVAVATSLALATGTAVVAPAAQAQSAAADAGSSAGIGIVSSLIGLGISVAFWGTVYNFLVNHGHVNGQIIRELPVF</sequence>
<feature type="signal peptide" evidence="2">
    <location>
        <begin position="1"/>
        <end position="29"/>
    </location>
</feature>
<organism evidence="3 4">
    <name type="scientific">Corynebacterium epidermidicanis</name>
    <dbReference type="NCBI Taxonomy" id="1050174"/>
    <lineage>
        <taxon>Bacteria</taxon>
        <taxon>Bacillati</taxon>
        <taxon>Actinomycetota</taxon>
        <taxon>Actinomycetes</taxon>
        <taxon>Mycobacteriales</taxon>
        <taxon>Corynebacteriaceae</taxon>
        <taxon>Corynebacterium</taxon>
    </lineage>
</organism>
<keyword evidence="2" id="KW-0732">Signal</keyword>
<evidence type="ECO:0000313" key="3">
    <source>
        <dbReference type="EMBL" id="AKK04000.1"/>
    </source>
</evidence>
<reference evidence="3 4" key="1">
    <citation type="submission" date="2015-05" db="EMBL/GenBank/DDBJ databases">
        <title>Complete genome sequence of Corynebacterium epidermidicanis DSM 45586, isolated from the skin of a dog suffering from pruritus.</title>
        <authorList>
            <person name="Ruckert C."/>
            <person name="Albersmeier A."/>
            <person name="Winkler A."/>
            <person name="Tauch A."/>
        </authorList>
    </citation>
    <scope>NUCLEOTIDE SEQUENCE [LARGE SCALE GENOMIC DNA]</scope>
    <source>
        <strain evidence="3 4">DSM 45586</strain>
    </source>
</reference>
<dbReference type="Proteomes" id="UP000035368">
    <property type="component" value="Chromosome"/>
</dbReference>
<accession>A0A0G3GTY1</accession>
<protein>
    <recommendedName>
        <fullName evidence="5">Secreted protein</fullName>
    </recommendedName>
</protein>
<dbReference type="AlphaFoldDB" id="A0A0G3GTY1"/>
<dbReference type="EMBL" id="CP011541">
    <property type="protein sequence ID" value="AKK04000.1"/>
    <property type="molecule type" value="Genomic_DNA"/>
</dbReference>
<dbReference type="KEGG" id="cei:CEPID_10855"/>
<evidence type="ECO:0000256" key="1">
    <source>
        <dbReference type="SAM" id="Phobius"/>
    </source>
</evidence>
<evidence type="ECO:0008006" key="5">
    <source>
        <dbReference type="Google" id="ProtNLM"/>
    </source>
</evidence>
<keyword evidence="1" id="KW-0472">Membrane</keyword>
<evidence type="ECO:0000313" key="4">
    <source>
        <dbReference type="Proteomes" id="UP000035368"/>
    </source>
</evidence>
<keyword evidence="1" id="KW-0812">Transmembrane</keyword>
<dbReference type="PATRIC" id="fig|1050174.4.peg.2187"/>
<feature type="transmembrane region" description="Helical" evidence="1">
    <location>
        <begin position="39"/>
        <end position="65"/>
    </location>
</feature>
<dbReference type="RefSeq" id="WP_047240914.1">
    <property type="nucleotide sequence ID" value="NZ_CP011541.1"/>
</dbReference>
<keyword evidence="1" id="KW-1133">Transmembrane helix</keyword>
<keyword evidence="4" id="KW-1185">Reference proteome</keyword>
<feature type="chain" id="PRO_5039531043" description="Secreted protein" evidence="2">
    <location>
        <begin position="30"/>
        <end position="82"/>
    </location>
</feature>
<gene>
    <name evidence="3" type="ORF">CEPID_10855</name>
</gene>
<dbReference type="PROSITE" id="PS51318">
    <property type="entry name" value="TAT"/>
    <property type="match status" value="1"/>
</dbReference>
<evidence type="ECO:0000256" key="2">
    <source>
        <dbReference type="SAM" id="SignalP"/>
    </source>
</evidence>
<dbReference type="InterPro" id="IPR006311">
    <property type="entry name" value="TAT_signal"/>
</dbReference>
<proteinExistence type="predicted"/>
<name>A0A0G3GTY1_9CORY</name>